<dbReference type="SUPFAM" id="SSF48403">
    <property type="entry name" value="Ankyrin repeat"/>
    <property type="match status" value="1"/>
</dbReference>
<feature type="region of interest" description="Disordered" evidence="4">
    <location>
        <begin position="74"/>
        <end position="109"/>
    </location>
</feature>
<reference evidence="5 6" key="1">
    <citation type="submission" date="2024-02" db="EMBL/GenBank/DDBJ databases">
        <title>Discinaceae phylogenomics.</title>
        <authorList>
            <person name="Dirks A.C."/>
            <person name="James T.Y."/>
        </authorList>
    </citation>
    <scope>NUCLEOTIDE SEQUENCE [LARGE SCALE GENOMIC DNA]</scope>
    <source>
        <strain evidence="5 6">ACD0624</strain>
    </source>
</reference>
<sequence length="201" mass="22904">MSQQYIRTRSRVQWANRPGLYRETPLISAVKANDLQRVKLLVESGADVNTPDHNGWTPLHFAVQQDTDDVEETDFEEYTDEGEQNGDEGEQNSEDDFEQNTDDDDDDEFELDAHDFEHGTDDETAKIIEFLITSCANLEARNSYNETPLLVAAQNSNNFGILAYLLSCGACIDAVDDEYHGIDLYLSKEDFIDLNRYTLIF</sequence>
<evidence type="ECO:0000256" key="4">
    <source>
        <dbReference type="SAM" id="MobiDB-lite"/>
    </source>
</evidence>
<proteinExistence type="predicted"/>
<comment type="caution">
    <text evidence="5">The sequence shown here is derived from an EMBL/GenBank/DDBJ whole genome shotgun (WGS) entry which is preliminary data.</text>
</comment>
<dbReference type="Proteomes" id="UP001447188">
    <property type="component" value="Unassembled WGS sequence"/>
</dbReference>
<feature type="repeat" description="ANK" evidence="3">
    <location>
        <begin position="144"/>
        <end position="177"/>
    </location>
</feature>
<dbReference type="PANTHER" id="PTHR24171:SF8">
    <property type="entry name" value="BRCA1-ASSOCIATED RING DOMAIN PROTEIN 1"/>
    <property type="match status" value="1"/>
</dbReference>
<evidence type="ECO:0000256" key="3">
    <source>
        <dbReference type="PROSITE-ProRule" id="PRU00023"/>
    </source>
</evidence>
<feature type="repeat" description="ANK" evidence="3">
    <location>
        <begin position="21"/>
        <end position="53"/>
    </location>
</feature>
<dbReference type="PROSITE" id="PS50088">
    <property type="entry name" value="ANK_REPEAT"/>
    <property type="match status" value="2"/>
</dbReference>
<dbReference type="Gene3D" id="1.25.40.20">
    <property type="entry name" value="Ankyrin repeat-containing domain"/>
    <property type="match status" value="2"/>
</dbReference>
<dbReference type="SMART" id="SM00248">
    <property type="entry name" value="ANK"/>
    <property type="match status" value="3"/>
</dbReference>
<evidence type="ECO:0000256" key="2">
    <source>
        <dbReference type="ARBA" id="ARBA00023043"/>
    </source>
</evidence>
<keyword evidence="1" id="KW-0677">Repeat</keyword>
<evidence type="ECO:0000313" key="6">
    <source>
        <dbReference type="Proteomes" id="UP001447188"/>
    </source>
</evidence>
<evidence type="ECO:0000256" key="1">
    <source>
        <dbReference type="ARBA" id="ARBA00022737"/>
    </source>
</evidence>
<dbReference type="InterPro" id="IPR002110">
    <property type="entry name" value="Ankyrin_rpt"/>
</dbReference>
<name>A0ABR3GA12_9PEZI</name>
<dbReference type="PANTHER" id="PTHR24171">
    <property type="entry name" value="ANKYRIN REPEAT DOMAIN-CONTAINING PROTEIN 39-RELATED"/>
    <property type="match status" value="1"/>
</dbReference>
<organism evidence="5 6">
    <name type="scientific">Discina gigas</name>
    <dbReference type="NCBI Taxonomy" id="1032678"/>
    <lineage>
        <taxon>Eukaryota</taxon>
        <taxon>Fungi</taxon>
        <taxon>Dikarya</taxon>
        <taxon>Ascomycota</taxon>
        <taxon>Pezizomycotina</taxon>
        <taxon>Pezizomycetes</taxon>
        <taxon>Pezizales</taxon>
        <taxon>Discinaceae</taxon>
        <taxon>Discina</taxon>
    </lineage>
</organism>
<dbReference type="EMBL" id="JBBBZM010000169">
    <property type="protein sequence ID" value="KAL0632426.1"/>
    <property type="molecule type" value="Genomic_DNA"/>
</dbReference>
<dbReference type="Pfam" id="PF13637">
    <property type="entry name" value="Ank_4"/>
    <property type="match status" value="1"/>
</dbReference>
<dbReference type="InterPro" id="IPR036770">
    <property type="entry name" value="Ankyrin_rpt-contain_sf"/>
</dbReference>
<dbReference type="PROSITE" id="PS50297">
    <property type="entry name" value="ANK_REP_REGION"/>
    <property type="match status" value="1"/>
</dbReference>
<evidence type="ECO:0000313" key="5">
    <source>
        <dbReference type="EMBL" id="KAL0632426.1"/>
    </source>
</evidence>
<accession>A0ABR3GA12</accession>
<keyword evidence="2 3" id="KW-0040">ANK repeat</keyword>
<dbReference type="Pfam" id="PF00023">
    <property type="entry name" value="Ank"/>
    <property type="match status" value="1"/>
</dbReference>
<keyword evidence="6" id="KW-1185">Reference proteome</keyword>
<protein>
    <submittedName>
        <fullName evidence="5">Face morphogenesis</fullName>
    </submittedName>
</protein>
<gene>
    <name evidence="5" type="primary">ANKRD12</name>
    <name evidence="5" type="ORF">Q9L58_008679</name>
</gene>